<evidence type="ECO:0000256" key="5">
    <source>
        <dbReference type="ARBA" id="ARBA00023180"/>
    </source>
</evidence>
<organism evidence="6 7">
    <name type="scientific">Cladobotryum mycophilum</name>
    <dbReference type="NCBI Taxonomy" id="491253"/>
    <lineage>
        <taxon>Eukaryota</taxon>
        <taxon>Fungi</taxon>
        <taxon>Dikarya</taxon>
        <taxon>Ascomycota</taxon>
        <taxon>Pezizomycotina</taxon>
        <taxon>Sordariomycetes</taxon>
        <taxon>Hypocreomycetidae</taxon>
        <taxon>Hypocreales</taxon>
        <taxon>Hypocreaceae</taxon>
        <taxon>Cladobotryum</taxon>
    </lineage>
</organism>
<comment type="caution">
    <text evidence="6">The sequence shown here is derived from an EMBL/GenBank/DDBJ whole genome shotgun (WGS) entry which is preliminary data.</text>
</comment>
<keyword evidence="5" id="KW-0325">Glycoprotein</keyword>
<name>A0ABR0SWI7_9HYPO</name>
<reference evidence="6 7" key="1">
    <citation type="submission" date="2024-01" db="EMBL/GenBank/DDBJ databases">
        <title>Complete genome of Cladobotryum mycophilum ATHUM6906.</title>
        <authorList>
            <person name="Christinaki A.C."/>
            <person name="Myridakis A.I."/>
            <person name="Kouvelis V.N."/>
        </authorList>
    </citation>
    <scope>NUCLEOTIDE SEQUENCE [LARGE SCALE GENOMIC DNA]</scope>
    <source>
        <strain evidence="6 7">ATHUM6906</strain>
    </source>
</reference>
<sequence length="708" mass="78171">MLVISMGSLEPAGGVSGLVLLLSFFCNLKPVFPEAIGEKFPIRAAFAIPLFVANGEKQLDQLLEMVATTQFWRYGAASLLIAGQAAALTPANSPSRFLKTNTRPDQTAELDKKYPDIKAYNLSVPVDHFHNDSRYAPHSDDKFPLRYYLDTSNYKPGGPVIVLASGEDDASDRLPYIQYGIVPILTKATGGIGIVLEHRYYGTSFPVPDLTNPNLRFLSTEQALADTAYFAKNVQFPGLEHLNLTAPNAPWIIYGGSYAGAFAAFSRKVYPDVFWGAISSSGVTAAIEDYWQYYEAARLFAPGDCGLTTQKLTKVVDTVLFGNNKTEISQLKNIFGLGGLESDYDFAVAISSGINGLQGTNWDPEQDDAGFGAYCGSVTSDSLLYSSTAYLKPVVQRLVAQSGLATLGDGFVNRVLNYIGWMRSFTKSACGDHTVLECFGPPSSNDTSYASSDFRSWTYQVCTQWGYFQTGSGTPKNQLSIVSRKVTLEASSSMCKTVFNVTTRPDVESINKLGGFNFSYPRVAIIDGKQDPWRQATPHAIGLPPRVSTVSEPYLLIDPGVHHWDEYGVPDDEKNIEGFPPKQIVTVQAAMVEFVKAWVKEWHSGKGKRAAKRFEDFSQVLEEQPLQKLGPPAIHSLQRTYFLLPLGLHAGGNLMPRQPRRSRLTSGKFDKQHPLELLIPEPEWFLKTRGPRKAEWVLEYAQEYGPEE</sequence>
<dbReference type="EMBL" id="JAVFKD010000002">
    <property type="protein sequence ID" value="KAK5996444.1"/>
    <property type="molecule type" value="Genomic_DNA"/>
</dbReference>
<dbReference type="Proteomes" id="UP001338125">
    <property type="component" value="Unassembled WGS sequence"/>
</dbReference>
<evidence type="ECO:0000313" key="7">
    <source>
        <dbReference type="Proteomes" id="UP001338125"/>
    </source>
</evidence>
<accession>A0ABR0SWI7</accession>
<protein>
    <submittedName>
        <fullName evidence="6">Extracellular serine carboxypeptidase</fullName>
    </submittedName>
</protein>
<keyword evidence="2" id="KW-0645">Protease</keyword>
<evidence type="ECO:0000256" key="2">
    <source>
        <dbReference type="ARBA" id="ARBA00022670"/>
    </source>
</evidence>
<keyword evidence="4" id="KW-0378">Hydrolase</keyword>
<dbReference type="InterPro" id="IPR029058">
    <property type="entry name" value="AB_hydrolase_fold"/>
</dbReference>
<keyword evidence="3" id="KW-0732">Signal</keyword>
<evidence type="ECO:0000313" key="6">
    <source>
        <dbReference type="EMBL" id="KAK5996444.1"/>
    </source>
</evidence>
<dbReference type="GO" id="GO:0004180">
    <property type="term" value="F:carboxypeptidase activity"/>
    <property type="evidence" value="ECO:0007669"/>
    <property type="project" value="UniProtKB-KW"/>
</dbReference>
<gene>
    <name evidence="6" type="ORF">PT974_01778</name>
</gene>
<keyword evidence="6" id="KW-0121">Carboxypeptidase</keyword>
<dbReference type="PANTHER" id="PTHR11010:SF117">
    <property type="entry name" value="SERINE PROTEASE 16"/>
    <property type="match status" value="1"/>
</dbReference>
<proteinExistence type="inferred from homology"/>
<evidence type="ECO:0000256" key="1">
    <source>
        <dbReference type="ARBA" id="ARBA00011079"/>
    </source>
</evidence>
<evidence type="ECO:0000256" key="4">
    <source>
        <dbReference type="ARBA" id="ARBA00022801"/>
    </source>
</evidence>
<keyword evidence="7" id="KW-1185">Reference proteome</keyword>
<evidence type="ECO:0000256" key="3">
    <source>
        <dbReference type="ARBA" id="ARBA00022729"/>
    </source>
</evidence>
<dbReference type="SUPFAM" id="SSF53474">
    <property type="entry name" value="alpha/beta-Hydrolases"/>
    <property type="match status" value="1"/>
</dbReference>
<dbReference type="Pfam" id="PF05577">
    <property type="entry name" value="Peptidase_S28"/>
    <property type="match status" value="2"/>
</dbReference>
<dbReference type="InterPro" id="IPR008758">
    <property type="entry name" value="Peptidase_S28"/>
</dbReference>
<dbReference type="PANTHER" id="PTHR11010">
    <property type="entry name" value="PROTEASE S28 PRO-X CARBOXYPEPTIDASE-RELATED"/>
    <property type="match status" value="1"/>
</dbReference>
<dbReference type="Gene3D" id="3.40.50.1820">
    <property type="entry name" value="alpha/beta hydrolase"/>
    <property type="match status" value="2"/>
</dbReference>
<comment type="similarity">
    <text evidence="1">Belongs to the peptidase S28 family.</text>
</comment>